<dbReference type="InterPro" id="IPR020904">
    <property type="entry name" value="Sc_DH/Rdtase_CS"/>
</dbReference>
<evidence type="ECO:0000313" key="5">
    <source>
        <dbReference type="Proteomes" id="UP000016935"/>
    </source>
</evidence>
<reference evidence="4 5" key="2">
    <citation type="journal article" date="2013" name="PLoS Genet.">
        <title>Comparative genome structure, secondary metabolite, and effector coding capacity across Cochliobolus pathogens.</title>
        <authorList>
            <person name="Condon B.J."/>
            <person name="Leng Y."/>
            <person name="Wu D."/>
            <person name="Bushley K.E."/>
            <person name="Ohm R.A."/>
            <person name="Otillar R."/>
            <person name="Martin J."/>
            <person name="Schackwitz W."/>
            <person name="Grimwood J."/>
            <person name="MohdZainudin N."/>
            <person name="Xue C."/>
            <person name="Wang R."/>
            <person name="Manning V.A."/>
            <person name="Dhillon B."/>
            <person name="Tu Z.J."/>
            <person name="Steffenson B.J."/>
            <person name="Salamov A."/>
            <person name="Sun H."/>
            <person name="Lowry S."/>
            <person name="LaButti K."/>
            <person name="Han J."/>
            <person name="Copeland A."/>
            <person name="Lindquist E."/>
            <person name="Barry K."/>
            <person name="Schmutz J."/>
            <person name="Baker S.E."/>
            <person name="Ciuffetti L.M."/>
            <person name="Grigoriev I.V."/>
            <person name="Zhong S."/>
            <person name="Turgeon B.G."/>
        </authorList>
    </citation>
    <scope>NUCLEOTIDE SEQUENCE [LARGE SCALE GENOMIC DNA]</scope>
    <source>
        <strain evidence="5">28A</strain>
    </source>
</reference>
<name>R0JWZ7_EXST2</name>
<evidence type="ECO:0000256" key="1">
    <source>
        <dbReference type="ARBA" id="ARBA00006484"/>
    </source>
</evidence>
<dbReference type="PRINTS" id="PR00080">
    <property type="entry name" value="SDRFAMILY"/>
</dbReference>
<comment type="similarity">
    <text evidence="1">Belongs to the short-chain dehydrogenases/reductases (SDR) family.</text>
</comment>
<keyword evidence="2" id="KW-0521">NADP</keyword>
<protein>
    <submittedName>
        <fullName evidence="4">Uncharacterized protein</fullName>
    </submittedName>
</protein>
<dbReference type="SMR" id="R0JWZ7"/>
<dbReference type="GeneID" id="19399502"/>
<dbReference type="InterPro" id="IPR036291">
    <property type="entry name" value="NAD(P)-bd_dom_sf"/>
</dbReference>
<dbReference type="eggNOG" id="KOG1200">
    <property type="taxonomic scope" value="Eukaryota"/>
</dbReference>
<dbReference type="OrthoDB" id="1669814at2759"/>
<dbReference type="Gene3D" id="3.40.50.720">
    <property type="entry name" value="NAD(P)-binding Rossmann-like Domain"/>
    <property type="match status" value="1"/>
</dbReference>
<dbReference type="HOGENOM" id="CLU_010194_1_0_1"/>
<evidence type="ECO:0000313" key="4">
    <source>
        <dbReference type="EMBL" id="EOA82014.1"/>
    </source>
</evidence>
<reference evidence="4 5" key="1">
    <citation type="journal article" date="2012" name="PLoS Pathog.">
        <title>Diverse lifestyles and strategies of plant pathogenesis encoded in the genomes of eighteen Dothideomycetes fungi.</title>
        <authorList>
            <person name="Ohm R.A."/>
            <person name="Feau N."/>
            <person name="Henrissat B."/>
            <person name="Schoch C.L."/>
            <person name="Horwitz B.A."/>
            <person name="Barry K.W."/>
            <person name="Condon B.J."/>
            <person name="Copeland A.C."/>
            <person name="Dhillon B."/>
            <person name="Glaser F."/>
            <person name="Hesse C.N."/>
            <person name="Kosti I."/>
            <person name="LaButti K."/>
            <person name="Lindquist E.A."/>
            <person name="Lucas S."/>
            <person name="Salamov A.A."/>
            <person name="Bradshaw R.E."/>
            <person name="Ciuffetti L."/>
            <person name="Hamelin R.C."/>
            <person name="Kema G.H.J."/>
            <person name="Lawrence C."/>
            <person name="Scott J.A."/>
            <person name="Spatafora J.W."/>
            <person name="Turgeon B.G."/>
            <person name="de Wit P.J.G.M."/>
            <person name="Zhong S."/>
            <person name="Goodwin S.B."/>
            <person name="Grigoriev I.V."/>
        </authorList>
    </citation>
    <scope>NUCLEOTIDE SEQUENCE [LARGE SCALE GENOMIC DNA]</scope>
    <source>
        <strain evidence="5">28A</strain>
    </source>
</reference>
<dbReference type="PROSITE" id="PS00061">
    <property type="entry name" value="ADH_SHORT"/>
    <property type="match status" value="1"/>
</dbReference>
<dbReference type="InterPro" id="IPR002347">
    <property type="entry name" value="SDR_fam"/>
</dbReference>
<keyword evidence="5" id="KW-1185">Reference proteome</keyword>
<dbReference type="RefSeq" id="XP_008030357.1">
    <property type="nucleotide sequence ID" value="XM_008032166.1"/>
</dbReference>
<dbReference type="AlphaFoldDB" id="R0JWZ7"/>
<proteinExistence type="inferred from homology"/>
<sequence length="172" mass="17877">MHCIDGAVNLAGIAGHLGSARDHDTANYQTVFAVNVEGTFNCMSAELRNMRVASEGVPGGSIVNAASITGLVGKPNCSIYCASKHAVIGLTKAAAREQAESGIRINAIAPGFVDTPLMHALDTELGFALPNDAVLGRRARPDEVAKVIRFLLSSDASYVSGSVYQIDGGMVC</sequence>
<evidence type="ECO:0000256" key="3">
    <source>
        <dbReference type="ARBA" id="ARBA00023002"/>
    </source>
</evidence>
<dbReference type="PRINTS" id="PR00081">
    <property type="entry name" value="GDHRDH"/>
</dbReference>
<dbReference type="CDD" id="cd05233">
    <property type="entry name" value="SDR_c"/>
    <property type="match status" value="1"/>
</dbReference>
<gene>
    <name evidence="4" type="ORF">SETTUDRAFT_165527</name>
</gene>
<dbReference type="Pfam" id="PF13561">
    <property type="entry name" value="adh_short_C2"/>
    <property type="match status" value="1"/>
</dbReference>
<dbReference type="PANTHER" id="PTHR24321">
    <property type="entry name" value="DEHYDROGENASES, SHORT CHAIN"/>
    <property type="match status" value="1"/>
</dbReference>
<dbReference type="EMBL" id="KB908855">
    <property type="protein sequence ID" value="EOA82014.1"/>
    <property type="molecule type" value="Genomic_DNA"/>
</dbReference>
<dbReference type="PANTHER" id="PTHR24321:SF8">
    <property type="entry name" value="ESTRADIOL 17-BETA-DEHYDROGENASE 8-RELATED"/>
    <property type="match status" value="1"/>
</dbReference>
<accession>R0JWZ7</accession>
<evidence type="ECO:0000256" key="2">
    <source>
        <dbReference type="ARBA" id="ARBA00022857"/>
    </source>
</evidence>
<keyword evidence="3" id="KW-0560">Oxidoreductase</keyword>
<dbReference type="GO" id="GO:0016491">
    <property type="term" value="F:oxidoreductase activity"/>
    <property type="evidence" value="ECO:0007669"/>
    <property type="project" value="UniProtKB-KW"/>
</dbReference>
<dbReference type="STRING" id="671987.R0JWZ7"/>
<dbReference type="Proteomes" id="UP000016935">
    <property type="component" value="Unassembled WGS sequence"/>
</dbReference>
<dbReference type="SUPFAM" id="SSF51735">
    <property type="entry name" value="NAD(P)-binding Rossmann-fold domains"/>
    <property type="match status" value="1"/>
</dbReference>
<organism evidence="4 5">
    <name type="scientific">Exserohilum turcicum (strain 28A)</name>
    <name type="common">Northern leaf blight fungus</name>
    <name type="synonym">Setosphaeria turcica</name>
    <dbReference type="NCBI Taxonomy" id="671987"/>
    <lineage>
        <taxon>Eukaryota</taxon>
        <taxon>Fungi</taxon>
        <taxon>Dikarya</taxon>
        <taxon>Ascomycota</taxon>
        <taxon>Pezizomycotina</taxon>
        <taxon>Dothideomycetes</taxon>
        <taxon>Pleosporomycetidae</taxon>
        <taxon>Pleosporales</taxon>
        <taxon>Pleosporineae</taxon>
        <taxon>Pleosporaceae</taxon>
        <taxon>Exserohilum</taxon>
    </lineage>
</organism>